<proteinExistence type="predicted"/>
<organism evidence="2 3">
    <name type="scientific">Sphingobacterium zhuxiongii</name>
    <dbReference type="NCBI Taxonomy" id="2662364"/>
    <lineage>
        <taxon>Bacteria</taxon>
        <taxon>Pseudomonadati</taxon>
        <taxon>Bacteroidota</taxon>
        <taxon>Sphingobacteriia</taxon>
        <taxon>Sphingobacteriales</taxon>
        <taxon>Sphingobacteriaceae</taxon>
        <taxon>Sphingobacterium</taxon>
    </lineage>
</organism>
<name>A0A5Q0QHQ3_9SPHI</name>
<evidence type="ECO:0000313" key="2">
    <source>
        <dbReference type="EMBL" id="QGA26980.1"/>
    </source>
</evidence>
<reference evidence="2 3" key="1">
    <citation type="submission" date="2019-10" db="EMBL/GenBank/DDBJ databases">
        <authorList>
            <person name="Dong K."/>
        </authorList>
    </citation>
    <scope>NUCLEOTIDE SEQUENCE [LARGE SCALE GENOMIC DNA]</scope>
    <source>
        <strain evidence="3">dk4302</strain>
    </source>
</reference>
<protein>
    <recommendedName>
        <fullName evidence="4">HEAT repeat domain-containing protein</fullName>
    </recommendedName>
</protein>
<dbReference type="KEGG" id="sphe:GFH32_11915"/>
<dbReference type="Gene3D" id="1.25.10.10">
    <property type="entry name" value="Leucine-rich Repeat Variant"/>
    <property type="match status" value="1"/>
</dbReference>
<dbReference type="Proteomes" id="UP000326921">
    <property type="component" value="Chromosome"/>
</dbReference>
<sequence>MMEPVLTLHELMIGILAILILVFLFIIALLIFSFREYRIVENRQVWKEKIEEYLSRVIIEGTADQIDVDSDIEQYLRYRAFRRYFLNRLVESERKFKGIAADVLQQVFYTYKLDQEAYTLLRSRRPYLIARGIQVLKIMKVAAALPEIKTKIKDKHIRIRQEAQYAIVYFEGFDGLAFLDQIKTVLSDWQQLRILTFINILPKDANPRLITWLNSENPSVVVFALRLIQKFKVLELHKKLIPLLSHADNAVSLESIRTMFVLDVYDTADCLVAQYPSLGMPQQWEIIKGLGYTRAKDQIDFLKLEFTNHPTAKGKESIANSLVSLGELNYLINLKLTYNDQDKNWKIITHVLDNR</sequence>
<keyword evidence="3" id="KW-1185">Reference proteome</keyword>
<accession>A0A5Q0QHQ3</accession>
<keyword evidence="1" id="KW-1133">Transmembrane helix</keyword>
<feature type="transmembrane region" description="Helical" evidence="1">
    <location>
        <begin position="12"/>
        <end position="34"/>
    </location>
</feature>
<dbReference type="RefSeq" id="WP_153511822.1">
    <property type="nucleotide sequence ID" value="NZ_CP045652.1"/>
</dbReference>
<dbReference type="InterPro" id="IPR011989">
    <property type="entry name" value="ARM-like"/>
</dbReference>
<evidence type="ECO:0000256" key="1">
    <source>
        <dbReference type="SAM" id="Phobius"/>
    </source>
</evidence>
<dbReference type="EMBL" id="CP045652">
    <property type="protein sequence ID" value="QGA26980.1"/>
    <property type="molecule type" value="Genomic_DNA"/>
</dbReference>
<evidence type="ECO:0008006" key="4">
    <source>
        <dbReference type="Google" id="ProtNLM"/>
    </source>
</evidence>
<dbReference type="AlphaFoldDB" id="A0A5Q0QHQ3"/>
<keyword evidence="1" id="KW-0472">Membrane</keyword>
<dbReference type="SUPFAM" id="SSF48371">
    <property type="entry name" value="ARM repeat"/>
    <property type="match status" value="1"/>
</dbReference>
<keyword evidence="1" id="KW-0812">Transmembrane</keyword>
<gene>
    <name evidence="2" type="ORF">GFH32_11915</name>
</gene>
<evidence type="ECO:0000313" key="3">
    <source>
        <dbReference type="Proteomes" id="UP000326921"/>
    </source>
</evidence>
<dbReference type="InterPro" id="IPR016024">
    <property type="entry name" value="ARM-type_fold"/>
</dbReference>